<comment type="caution">
    <text evidence="1">The sequence shown here is derived from an EMBL/GenBank/DDBJ whole genome shotgun (WGS) entry which is preliminary data.</text>
</comment>
<dbReference type="Proteomes" id="UP001501126">
    <property type="component" value="Unassembled WGS sequence"/>
</dbReference>
<sequence length="193" mass="22583">MVLTYSKLTWEEYNALFDFILEGKSDNEMYKNEEYLNYVKLNKSRMNRWIKSLTITDSLEKKVQAISSAQKWILITEPWCGDAAHNVPFIYKLAQLNPLISIEFVLRDKNTEFMDNYLTNGGRSIPKLIVRDTNDHDLFTWGPRPVQAQELLARLKAENADLPTVMNELQQWYNSDKGQLLMQEIESLLETNI</sequence>
<dbReference type="Gene3D" id="3.40.30.10">
    <property type="entry name" value="Glutaredoxin"/>
    <property type="match status" value="1"/>
</dbReference>
<accession>A0ABP3Y141</accession>
<evidence type="ECO:0000313" key="2">
    <source>
        <dbReference type="Proteomes" id="UP001501126"/>
    </source>
</evidence>
<protein>
    <submittedName>
        <fullName evidence="1">Thioredoxin family protein</fullName>
    </submittedName>
</protein>
<proteinExistence type="predicted"/>
<organism evidence="1 2">
    <name type="scientific">Wandonia haliotis</name>
    <dbReference type="NCBI Taxonomy" id="574963"/>
    <lineage>
        <taxon>Bacteria</taxon>
        <taxon>Pseudomonadati</taxon>
        <taxon>Bacteroidota</taxon>
        <taxon>Flavobacteriia</taxon>
        <taxon>Flavobacteriales</taxon>
        <taxon>Crocinitomicaceae</taxon>
        <taxon>Wandonia</taxon>
    </lineage>
</organism>
<dbReference type="SUPFAM" id="SSF52833">
    <property type="entry name" value="Thioredoxin-like"/>
    <property type="match status" value="1"/>
</dbReference>
<dbReference type="RefSeq" id="WP_343786622.1">
    <property type="nucleotide sequence ID" value="NZ_BAAAFH010000011.1"/>
</dbReference>
<reference evidence="2" key="1">
    <citation type="journal article" date="2019" name="Int. J. Syst. Evol. Microbiol.">
        <title>The Global Catalogue of Microorganisms (GCM) 10K type strain sequencing project: providing services to taxonomists for standard genome sequencing and annotation.</title>
        <authorList>
            <consortium name="The Broad Institute Genomics Platform"/>
            <consortium name="The Broad Institute Genome Sequencing Center for Infectious Disease"/>
            <person name="Wu L."/>
            <person name="Ma J."/>
        </authorList>
    </citation>
    <scope>NUCLEOTIDE SEQUENCE [LARGE SCALE GENOMIC DNA]</scope>
    <source>
        <strain evidence="2">JCM 16083</strain>
    </source>
</reference>
<name>A0ABP3Y141_9FLAO</name>
<gene>
    <name evidence="1" type="ORF">GCM10009118_17020</name>
</gene>
<dbReference type="EMBL" id="BAAAFH010000011">
    <property type="protein sequence ID" value="GAA0875293.1"/>
    <property type="molecule type" value="Genomic_DNA"/>
</dbReference>
<dbReference type="InterPro" id="IPR036249">
    <property type="entry name" value="Thioredoxin-like_sf"/>
</dbReference>
<evidence type="ECO:0000313" key="1">
    <source>
        <dbReference type="EMBL" id="GAA0875293.1"/>
    </source>
</evidence>
<dbReference type="Pfam" id="PF14595">
    <property type="entry name" value="Thioredoxin_9"/>
    <property type="match status" value="1"/>
</dbReference>
<keyword evidence="2" id="KW-1185">Reference proteome</keyword>